<dbReference type="PANTHER" id="PTHR11136:SF0">
    <property type="entry name" value="DIHYDROFOLATE SYNTHETASE-RELATED"/>
    <property type="match status" value="1"/>
</dbReference>
<dbReference type="Gene3D" id="3.90.190.20">
    <property type="entry name" value="Mur ligase, C-terminal domain"/>
    <property type="match status" value="1"/>
</dbReference>
<keyword evidence="9" id="KW-1185">Reference proteome</keyword>
<dbReference type="InterPro" id="IPR036615">
    <property type="entry name" value="Mur_ligase_C_dom_sf"/>
</dbReference>
<dbReference type="NCBIfam" id="TIGR01499">
    <property type="entry name" value="folC"/>
    <property type="match status" value="1"/>
</dbReference>
<dbReference type="GO" id="GO:0005524">
    <property type="term" value="F:ATP binding"/>
    <property type="evidence" value="ECO:0007669"/>
    <property type="project" value="UniProtKB-KW"/>
</dbReference>
<dbReference type="InterPro" id="IPR036565">
    <property type="entry name" value="Mur-like_cat_sf"/>
</dbReference>
<sequence length="370" mass="43157">MISVEKNIIPTELFFKKEYNLKKLLNDKGNPQNNFKVINVVGTNGKGSTANYLYNNLNSKYKSVGLFFSPAFLFHNERIQVNNNYIDDKTLLELINNNTKLFLKYELTFFEIWTYIAIEYFNKMKVEIAVIEAGIGGVKDSTNLFENQLAVCLTSLGFDHVEVLGNSIESIIENKIKIVKNNNKIYTTSINKQYENIFKSFVNNKIIYCEPTNDLTYQKYNQGIAKKLLEDLNIKSFNFQKTLLGRRTILNKEPSFIIDGCHNLDGAIALVNSIDNIKDYTILFTSSKGRENNEMIEFLKNKCKEFYVTTFDHIKAWNFDLVQNKNKVFNWKQFLNDNIKKNILVCGSLYFIPLVYEWYGEQNDKFLFDY</sequence>
<accession>A0A4P7AGM6</accession>
<proteinExistence type="inferred from homology"/>
<dbReference type="OrthoDB" id="9809356at2"/>
<dbReference type="PANTHER" id="PTHR11136">
    <property type="entry name" value="FOLYLPOLYGLUTAMATE SYNTHASE-RELATED"/>
    <property type="match status" value="1"/>
</dbReference>
<dbReference type="SUPFAM" id="SSF53244">
    <property type="entry name" value="MurD-like peptide ligases, peptide-binding domain"/>
    <property type="match status" value="1"/>
</dbReference>
<evidence type="ECO:0000256" key="6">
    <source>
        <dbReference type="ARBA" id="ARBA00022842"/>
    </source>
</evidence>
<name>A0A4P7AGM6_9MOLU</name>
<dbReference type="GO" id="GO:0004326">
    <property type="term" value="F:tetrahydrofolylpolyglutamate synthase activity"/>
    <property type="evidence" value="ECO:0007669"/>
    <property type="project" value="InterPro"/>
</dbReference>
<dbReference type="RefSeq" id="WP_134297089.1">
    <property type="nucleotide sequence ID" value="NZ_CP038013.1"/>
</dbReference>
<comment type="similarity">
    <text evidence="1">Belongs to the folylpolyglutamate synthase family.</text>
</comment>
<dbReference type="EMBL" id="CP038013">
    <property type="protein sequence ID" value="QBQ07287.1"/>
    <property type="molecule type" value="Genomic_DNA"/>
</dbReference>
<dbReference type="SUPFAM" id="SSF53623">
    <property type="entry name" value="MurD-like peptide ligases, catalytic domain"/>
    <property type="match status" value="1"/>
</dbReference>
<organism evidence="8 9">
    <name type="scientific">Spiroplasma gladiatoris</name>
    <dbReference type="NCBI Taxonomy" id="2143"/>
    <lineage>
        <taxon>Bacteria</taxon>
        <taxon>Bacillati</taxon>
        <taxon>Mycoplasmatota</taxon>
        <taxon>Mollicutes</taxon>
        <taxon>Entomoplasmatales</taxon>
        <taxon>Spiroplasmataceae</taxon>
        <taxon>Spiroplasma</taxon>
    </lineage>
</organism>
<evidence type="ECO:0000313" key="8">
    <source>
        <dbReference type="EMBL" id="QBQ07287.1"/>
    </source>
</evidence>
<reference evidence="8 9" key="1">
    <citation type="submission" date="2019-03" db="EMBL/GenBank/DDBJ databases">
        <title>Complete genome sequence of Spiroplasma gladiatoris TG-1 (DSM 22552).</title>
        <authorList>
            <person name="Lin Y.-C."/>
            <person name="Chou L."/>
            <person name="Kuo C.-H."/>
        </authorList>
    </citation>
    <scope>NUCLEOTIDE SEQUENCE [LARGE SCALE GENOMIC DNA]</scope>
    <source>
        <strain evidence="8 9">TG-1</strain>
    </source>
</reference>
<dbReference type="InterPro" id="IPR013221">
    <property type="entry name" value="Mur_ligase_cen"/>
</dbReference>
<evidence type="ECO:0000256" key="3">
    <source>
        <dbReference type="ARBA" id="ARBA00022723"/>
    </source>
</evidence>
<protein>
    <submittedName>
        <fullName evidence="8">Folylpolyglutamate synthase</fullName>
    </submittedName>
</protein>
<dbReference type="KEGG" id="sgq:SGLAD_v1c00860"/>
<dbReference type="AlphaFoldDB" id="A0A4P7AGM6"/>
<evidence type="ECO:0000256" key="5">
    <source>
        <dbReference type="ARBA" id="ARBA00022840"/>
    </source>
</evidence>
<keyword evidence="5" id="KW-0067">ATP-binding</keyword>
<keyword evidence="3" id="KW-0479">Metal-binding</keyword>
<dbReference type="Pfam" id="PF08245">
    <property type="entry name" value="Mur_ligase_M"/>
    <property type="match status" value="1"/>
</dbReference>
<dbReference type="GO" id="GO:0005737">
    <property type="term" value="C:cytoplasm"/>
    <property type="evidence" value="ECO:0007669"/>
    <property type="project" value="TreeGrafter"/>
</dbReference>
<feature type="domain" description="Mur ligase central" evidence="7">
    <location>
        <begin position="40"/>
        <end position="251"/>
    </location>
</feature>
<dbReference type="GO" id="GO:0046872">
    <property type="term" value="F:metal ion binding"/>
    <property type="evidence" value="ECO:0007669"/>
    <property type="project" value="UniProtKB-KW"/>
</dbReference>
<keyword evidence="4" id="KW-0547">Nucleotide-binding</keyword>
<evidence type="ECO:0000259" key="7">
    <source>
        <dbReference type="Pfam" id="PF08245"/>
    </source>
</evidence>
<dbReference type="Proteomes" id="UP000294309">
    <property type="component" value="Chromosome"/>
</dbReference>
<evidence type="ECO:0000256" key="1">
    <source>
        <dbReference type="ARBA" id="ARBA00008276"/>
    </source>
</evidence>
<evidence type="ECO:0000256" key="4">
    <source>
        <dbReference type="ARBA" id="ARBA00022741"/>
    </source>
</evidence>
<gene>
    <name evidence="8" type="primary">folC</name>
    <name evidence="8" type="ORF">SGLAD_v1c00860</name>
</gene>
<dbReference type="Gene3D" id="3.40.1190.10">
    <property type="entry name" value="Mur-like, catalytic domain"/>
    <property type="match status" value="1"/>
</dbReference>
<evidence type="ECO:0000313" key="9">
    <source>
        <dbReference type="Proteomes" id="UP000294309"/>
    </source>
</evidence>
<dbReference type="InterPro" id="IPR001645">
    <property type="entry name" value="Folylpolyglutamate_synth"/>
</dbReference>
<keyword evidence="6" id="KW-0460">Magnesium</keyword>
<dbReference type="GO" id="GO:0008841">
    <property type="term" value="F:dihydrofolate synthase activity"/>
    <property type="evidence" value="ECO:0007669"/>
    <property type="project" value="TreeGrafter"/>
</dbReference>
<evidence type="ECO:0000256" key="2">
    <source>
        <dbReference type="ARBA" id="ARBA00022598"/>
    </source>
</evidence>
<keyword evidence="2" id="KW-0436">Ligase</keyword>